<dbReference type="RefSeq" id="WP_215627975.1">
    <property type="nucleotide sequence ID" value="NZ_CP067089.2"/>
</dbReference>
<feature type="transmembrane region" description="Helical" evidence="1">
    <location>
        <begin position="107"/>
        <end position="128"/>
    </location>
</feature>
<reference evidence="2" key="1">
    <citation type="submission" date="2021-01" db="EMBL/GenBank/DDBJ databases">
        <title>Description of Breznakiella homolactica.</title>
        <authorList>
            <person name="Song Y."/>
            <person name="Brune A."/>
        </authorList>
    </citation>
    <scope>NUCLEOTIDE SEQUENCE</scope>
    <source>
        <strain evidence="2">RmG30</strain>
    </source>
</reference>
<protein>
    <submittedName>
        <fullName evidence="2">Uncharacterized protein</fullName>
    </submittedName>
</protein>
<keyword evidence="1" id="KW-0472">Membrane</keyword>
<feature type="transmembrane region" description="Helical" evidence="1">
    <location>
        <begin position="6"/>
        <end position="22"/>
    </location>
</feature>
<feature type="transmembrane region" description="Helical" evidence="1">
    <location>
        <begin position="77"/>
        <end position="95"/>
    </location>
</feature>
<evidence type="ECO:0000256" key="1">
    <source>
        <dbReference type="SAM" id="Phobius"/>
    </source>
</evidence>
<feature type="transmembrane region" description="Helical" evidence="1">
    <location>
        <begin position="43"/>
        <end position="65"/>
    </location>
</feature>
<keyword evidence="1" id="KW-1133">Transmembrane helix</keyword>
<dbReference type="KEGG" id="bhc:JFL75_07065"/>
<proteinExistence type="predicted"/>
<dbReference type="AlphaFoldDB" id="A0A7T8BC18"/>
<dbReference type="EMBL" id="CP067089">
    <property type="protein sequence ID" value="QQO10670.1"/>
    <property type="molecule type" value="Genomic_DNA"/>
</dbReference>
<accession>A0A7T8BC18</accession>
<evidence type="ECO:0000313" key="3">
    <source>
        <dbReference type="Proteomes" id="UP000595917"/>
    </source>
</evidence>
<keyword evidence="3" id="KW-1185">Reference proteome</keyword>
<dbReference type="Proteomes" id="UP000595917">
    <property type="component" value="Chromosome"/>
</dbReference>
<evidence type="ECO:0000313" key="2">
    <source>
        <dbReference type="EMBL" id="QQO10670.1"/>
    </source>
</evidence>
<sequence>MYAVLGFVSLALFIIVTAPYWFRRLNQWFFHLKGPGFTKFMKGLRLIHKPLGAAFVIVPAIHGYLAMGGFRLHTGTILWFFVVITAAAGHTFYLFKKPGLLRVHRILALVTFCFILVHLFVPNLIYYITA</sequence>
<organism evidence="2 3">
    <name type="scientific">Breznakiella homolactica</name>
    <dbReference type="NCBI Taxonomy" id="2798577"/>
    <lineage>
        <taxon>Bacteria</taxon>
        <taxon>Pseudomonadati</taxon>
        <taxon>Spirochaetota</taxon>
        <taxon>Spirochaetia</taxon>
        <taxon>Spirochaetales</taxon>
        <taxon>Breznakiellaceae</taxon>
        <taxon>Breznakiella</taxon>
    </lineage>
</organism>
<gene>
    <name evidence="2" type="ORF">JFL75_07065</name>
</gene>
<keyword evidence="1" id="KW-0812">Transmembrane</keyword>
<name>A0A7T8BC18_9SPIR</name>